<protein>
    <submittedName>
        <fullName evidence="10">Exosortase/archaeosortase family protein</fullName>
    </submittedName>
</protein>
<gene>
    <name evidence="10" type="ORF">FDP08_03355</name>
</gene>
<keyword evidence="5" id="KW-0378">Hydrolase</keyword>
<dbReference type="InterPro" id="IPR013426">
    <property type="entry name" value="EpsH-like"/>
</dbReference>
<evidence type="ECO:0000313" key="11">
    <source>
        <dbReference type="Proteomes" id="UP000308488"/>
    </source>
</evidence>
<feature type="transmembrane region" description="Helical" evidence="8">
    <location>
        <begin position="170"/>
        <end position="193"/>
    </location>
</feature>
<dbReference type="Pfam" id="PF11984">
    <property type="entry name" value="DUF3485"/>
    <property type="match status" value="1"/>
</dbReference>
<evidence type="ECO:0000256" key="3">
    <source>
        <dbReference type="ARBA" id="ARBA00022670"/>
    </source>
</evidence>
<evidence type="ECO:0000256" key="7">
    <source>
        <dbReference type="ARBA" id="ARBA00023136"/>
    </source>
</evidence>
<comment type="caution">
    <text evidence="10">The sequence shown here is derived from an EMBL/GenBank/DDBJ whole genome shotgun (WGS) entry which is preliminary data.</text>
</comment>
<feature type="domain" description="Methanolan biosynthesis EpsI" evidence="9">
    <location>
        <begin position="307"/>
        <end position="489"/>
    </location>
</feature>
<feature type="transmembrane region" description="Helical" evidence="8">
    <location>
        <begin position="12"/>
        <end position="30"/>
    </location>
</feature>
<feature type="transmembrane region" description="Helical" evidence="8">
    <location>
        <begin position="103"/>
        <end position="119"/>
    </location>
</feature>
<keyword evidence="2" id="KW-1003">Cell membrane</keyword>
<feature type="transmembrane region" description="Helical" evidence="8">
    <location>
        <begin position="255"/>
        <end position="274"/>
    </location>
</feature>
<evidence type="ECO:0000256" key="1">
    <source>
        <dbReference type="ARBA" id="ARBA00004651"/>
    </source>
</evidence>
<dbReference type="GO" id="GO:0008233">
    <property type="term" value="F:peptidase activity"/>
    <property type="evidence" value="ECO:0007669"/>
    <property type="project" value="UniProtKB-KW"/>
</dbReference>
<dbReference type="EMBL" id="SZYH01000001">
    <property type="protein sequence ID" value="TKV67192.1"/>
    <property type="molecule type" value="Genomic_DNA"/>
</dbReference>
<feature type="transmembrane region" description="Helical" evidence="8">
    <location>
        <begin position="214"/>
        <end position="240"/>
    </location>
</feature>
<evidence type="ECO:0000256" key="4">
    <source>
        <dbReference type="ARBA" id="ARBA00022692"/>
    </source>
</evidence>
<dbReference type="OrthoDB" id="9797363at2"/>
<dbReference type="InterPro" id="IPR014263">
    <property type="entry name" value="Methanolan_biosynth_EpsI"/>
</dbReference>
<feature type="transmembrane region" description="Helical" evidence="8">
    <location>
        <begin position="73"/>
        <end position="91"/>
    </location>
</feature>
<dbReference type="NCBIfam" id="TIGR02602">
    <property type="entry name" value="8TM_EpsH"/>
    <property type="match status" value="1"/>
</dbReference>
<evidence type="ECO:0000313" key="10">
    <source>
        <dbReference type="EMBL" id="TKV67192.1"/>
    </source>
</evidence>
<keyword evidence="6 8" id="KW-1133">Transmembrane helix</keyword>
<feature type="transmembrane region" description="Helical" evidence="8">
    <location>
        <begin position="303"/>
        <end position="321"/>
    </location>
</feature>
<comment type="subcellular location">
    <subcellularLocation>
        <location evidence="1">Cell membrane</location>
        <topology evidence="1">Multi-pass membrane protein</topology>
    </subcellularLocation>
</comment>
<feature type="transmembrane region" description="Helical" evidence="8">
    <location>
        <begin position="126"/>
        <end position="150"/>
    </location>
</feature>
<dbReference type="GO" id="GO:0006508">
    <property type="term" value="P:proteolysis"/>
    <property type="evidence" value="ECO:0007669"/>
    <property type="project" value="UniProtKB-KW"/>
</dbReference>
<reference evidence="10 11" key="1">
    <citation type="submission" date="2019-05" db="EMBL/GenBank/DDBJ databases">
        <title>Marinobacter panjinensis sp. nov., a moderately halophilic bacterium isolated from sea tidal flat environment.</title>
        <authorList>
            <person name="Yang W."/>
            <person name="An M."/>
            <person name="He W."/>
            <person name="Luo X."/>
            <person name="Zhu L."/>
            <person name="Chen G."/>
            <person name="Zhang Y."/>
            <person name="Wang Y."/>
        </authorList>
    </citation>
    <scope>NUCLEOTIDE SEQUENCE [LARGE SCALE GENOMIC DNA]</scope>
    <source>
        <strain evidence="10 11">PJ-16</strain>
    </source>
</reference>
<name>A0A4U6R305_9GAMM</name>
<keyword evidence="3" id="KW-0645">Protease</keyword>
<dbReference type="GO" id="GO:0005886">
    <property type="term" value="C:plasma membrane"/>
    <property type="evidence" value="ECO:0007669"/>
    <property type="project" value="UniProtKB-SubCell"/>
</dbReference>
<dbReference type="NCBIfam" id="TIGR04178">
    <property type="entry name" value="exo_archaeo"/>
    <property type="match status" value="1"/>
</dbReference>
<proteinExistence type="predicted"/>
<keyword evidence="7 8" id="KW-0472">Membrane</keyword>
<dbReference type="Proteomes" id="UP000308488">
    <property type="component" value="Unassembled WGS sequence"/>
</dbReference>
<evidence type="ECO:0000256" key="8">
    <source>
        <dbReference type="SAM" id="Phobius"/>
    </source>
</evidence>
<accession>A0A4U6R305</accession>
<organism evidence="10 11">
    <name type="scientific">Marinobacter panjinensis</name>
    <dbReference type="NCBI Taxonomy" id="2576384"/>
    <lineage>
        <taxon>Bacteria</taxon>
        <taxon>Pseudomonadati</taxon>
        <taxon>Pseudomonadota</taxon>
        <taxon>Gammaproteobacteria</taxon>
        <taxon>Pseudomonadales</taxon>
        <taxon>Marinobacteraceae</taxon>
        <taxon>Marinobacter</taxon>
    </lineage>
</organism>
<dbReference type="InterPro" id="IPR019127">
    <property type="entry name" value="Exosortase"/>
</dbReference>
<dbReference type="RefSeq" id="WP_137434612.1">
    <property type="nucleotide sequence ID" value="NZ_JANRHC010000005.1"/>
</dbReference>
<keyword evidence="11" id="KW-1185">Reference proteome</keyword>
<evidence type="ECO:0000256" key="6">
    <source>
        <dbReference type="ARBA" id="ARBA00022989"/>
    </source>
</evidence>
<evidence type="ECO:0000256" key="5">
    <source>
        <dbReference type="ARBA" id="ARBA00022801"/>
    </source>
</evidence>
<keyword evidence="4 8" id="KW-0812">Transmembrane</keyword>
<dbReference type="Pfam" id="PF09721">
    <property type="entry name" value="Exosortase_EpsH"/>
    <property type="match status" value="1"/>
</dbReference>
<feature type="transmembrane region" description="Helical" evidence="8">
    <location>
        <begin position="50"/>
        <end position="66"/>
    </location>
</feature>
<evidence type="ECO:0000256" key="2">
    <source>
        <dbReference type="ARBA" id="ARBA00022475"/>
    </source>
</evidence>
<dbReference type="AlphaFoldDB" id="A0A4U6R305"/>
<dbReference type="InterPro" id="IPR026392">
    <property type="entry name" value="Exo/Archaeosortase_dom"/>
</dbReference>
<sequence length="518" mass="59022">MTLERMQWAQVGRLMLPFVLSFAALAWLTFPTLEGIVSRWLKFDESYSHGLLMLAVSLFLVVRTCLNHPVRPGFYPIWLLPFFLALIGYGLGDILRIQAARELVVVPLLLGVLAVFMGWRQVRHFIIPIGLLFFTVPVWDFLSWTLQVITVEINQLLLGMMNIEFRVEGVFVYLIGVGAFEIAHGCSGLRYLLVGQSLALLYGELNLTRLRSRVVLFAVGVALALMANWIRVFVIIYMGYETNMQTSLIEDHDNFGWWVFAGTLVPLFFVGRWLETSALEQTNATAEVAAHTQPTPYHGIKRLTTGVVAMVALPLAFWALLPSTERNVRAEPAPMDLRLDGEQYGTLFSNRLEGWRPRVRNPDRAYVQTLFDRTKVSEGAGASETLYSAVYSYDYQRHSAELIQYSNRLYNREEWHTEDLYEVDVSGPATFRGVTIRNRATGKTIDIAYTYYVEGFWETDDLRAKLAQVRGFANKRTDASWILYGVSCDECDRQARLADLIDNTFDSVVQAVNQQYRP</sequence>
<evidence type="ECO:0000259" key="9">
    <source>
        <dbReference type="Pfam" id="PF11984"/>
    </source>
</evidence>